<protein>
    <submittedName>
        <fullName evidence="7">Outer membrane protein OmpK</fullName>
    </submittedName>
</protein>
<reference evidence="7 8" key="1">
    <citation type="submission" date="2023-04" db="EMBL/GenBank/DDBJ databases">
        <authorList>
            <person name="Otstavnykh N."/>
            <person name="Seitkalieva A."/>
            <person name="Bystritskaya E."/>
        </authorList>
    </citation>
    <scope>NUCLEOTIDE SEQUENCE [LARGE SCALE GENOMIC DNA]</scope>
    <source>
        <strain evidence="7 8">NRIC 0815</strain>
    </source>
</reference>
<evidence type="ECO:0000256" key="3">
    <source>
        <dbReference type="ARBA" id="ARBA00022729"/>
    </source>
</evidence>
<dbReference type="EMBL" id="JASCSA010000003">
    <property type="protein sequence ID" value="MDI5883750.1"/>
    <property type="molecule type" value="Genomic_DNA"/>
</dbReference>
<dbReference type="Proteomes" id="UP001229025">
    <property type="component" value="Unassembled WGS sequence"/>
</dbReference>
<dbReference type="InterPro" id="IPR036777">
    <property type="entry name" value="Channel_Tsx-like_sf"/>
</dbReference>
<evidence type="ECO:0000313" key="8">
    <source>
        <dbReference type="Proteomes" id="UP001229025"/>
    </source>
</evidence>
<evidence type="ECO:0000313" key="7">
    <source>
        <dbReference type="EMBL" id="MDI5883750.1"/>
    </source>
</evidence>
<feature type="chain" id="PRO_5045054428" evidence="6">
    <location>
        <begin position="27"/>
        <end position="289"/>
    </location>
</feature>
<feature type="signal peptide" evidence="6">
    <location>
        <begin position="1"/>
        <end position="26"/>
    </location>
</feature>
<dbReference type="RefSeq" id="WP_213114360.1">
    <property type="nucleotide sequence ID" value="NZ_JASCSA010000003.1"/>
</dbReference>
<comment type="similarity">
    <text evidence="2">Belongs to the nucleoside-specific channel-forming outer membrane porin (Tsx) (TC 1.B.10) family.</text>
</comment>
<dbReference type="Gene3D" id="2.40.230.20">
    <property type="entry name" value="Nucleoside-specific channel-forming protein, Tsx-like"/>
    <property type="match status" value="1"/>
</dbReference>
<dbReference type="InterPro" id="IPR003055">
    <property type="entry name" value="Channel_Tsx"/>
</dbReference>
<proteinExistence type="inferred from homology"/>
<keyword evidence="4" id="KW-0472">Membrane</keyword>
<dbReference type="InterPro" id="IPR018013">
    <property type="entry name" value="Channel_Tsx-like"/>
</dbReference>
<evidence type="ECO:0000256" key="6">
    <source>
        <dbReference type="SAM" id="SignalP"/>
    </source>
</evidence>
<reference evidence="8" key="2">
    <citation type="submission" date="2023-07" db="EMBL/GenBank/DDBJ databases">
        <title>Genome-based characterization of strain KMM 296 and proposal for reclassification of Cobetia litoralis and Cobetia pacifica, and emended description of the species Cobetia amphilecti and Cobetia marina.</title>
        <authorList>
            <person name="Balabanova L."/>
            <person name="Nedashkovskaya O."/>
        </authorList>
    </citation>
    <scope>NUCLEOTIDE SEQUENCE [LARGE SCALE GENOMIC DNA]</scope>
    <source>
        <strain evidence="8">NRIC 0815</strain>
    </source>
</reference>
<keyword evidence="3 6" id="KW-0732">Signal</keyword>
<dbReference type="Pfam" id="PF03502">
    <property type="entry name" value="Channel_Tsx"/>
    <property type="match status" value="1"/>
</dbReference>
<keyword evidence="5" id="KW-0998">Cell outer membrane</keyword>
<comment type="subcellular location">
    <subcellularLocation>
        <location evidence="1">Cell outer membrane</location>
    </subcellularLocation>
</comment>
<evidence type="ECO:0000256" key="5">
    <source>
        <dbReference type="ARBA" id="ARBA00023237"/>
    </source>
</evidence>
<evidence type="ECO:0000256" key="2">
    <source>
        <dbReference type="ARBA" id="ARBA00008728"/>
    </source>
</evidence>
<evidence type="ECO:0000256" key="4">
    <source>
        <dbReference type="ARBA" id="ARBA00023136"/>
    </source>
</evidence>
<dbReference type="PRINTS" id="PR01277">
    <property type="entry name" value="CHANNELTSX"/>
</dbReference>
<comment type="caution">
    <text evidence="7">The sequence shown here is derived from an EMBL/GenBank/DDBJ whole genome shotgun (WGS) entry which is preliminary data.</text>
</comment>
<gene>
    <name evidence="7" type="ORF">QLT01_05200</name>
</gene>
<sequence>MTMLKTLAASTLAATTLLTAAAPAQATDFNGDIHANDYKWLTFNLMRSEDNRLPYRNSEDTYLEMEFGGRSGIVDLYGYVDFFDIFDDGSDDQSGNDNFFAKLAPRFSLDAMTGYDLSFGPVEELYIATVTNIGDNARDENGVGSGLWEHYVGLGSDVQVPWFGKMGFNLYARYVRENYGGEDEKKWDGYMASTNWFKPFVNFEDGSFIAYQGYLDYKFKADEVGGADGRSVNSMEWFNGIYYHTQRIALGYGLKYYNNMAFFTDGSTATGVRQDTTGFGNYFSINYKF</sequence>
<organism evidence="7 8">
    <name type="scientific">Cobetia amphilecti</name>
    <dbReference type="NCBI Taxonomy" id="1055104"/>
    <lineage>
        <taxon>Bacteria</taxon>
        <taxon>Pseudomonadati</taxon>
        <taxon>Pseudomonadota</taxon>
        <taxon>Gammaproteobacteria</taxon>
        <taxon>Oceanospirillales</taxon>
        <taxon>Halomonadaceae</taxon>
        <taxon>Cobetia</taxon>
    </lineage>
</organism>
<keyword evidence="8" id="KW-1185">Reference proteome</keyword>
<evidence type="ECO:0000256" key="1">
    <source>
        <dbReference type="ARBA" id="ARBA00004442"/>
    </source>
</evidence>
<name>A0ABT6UM40_9GAMM</name>
<dbReference type="SUPFAM" id="SSF111364">
    <property type="entry name" value="Tsx-like channel"/>
    <property type="match status" value="1"/>
</dbReference>
<accession>A0ABT6UM40</accession>